<dbReference type="OrthoDB" id="411211at2759"/>
<evidence type="ECO:0000256" key="1">
    <source>
        <dbReference type="ARBA" id="ARBA00024339"/>
    </source>
</evidence>
<dbReference type="Pfam" id="PF03676">
    <property type="entry name" value="PHAF1"/>
    <property type="match status" value="2"/>
</dbReference>
<evidence type="ECO:0000313" key="4">
    <source>
        <dbReference type="Proteomes" id="UP000094819"/>
    </source>
</evidence>
<dbReference type="InterPro" id="IPR005373">
    <property type="entry name" value="PHAF1"/>
</dbReference>
<dbReference type="InterPro" id="IPR039156">
    <property type="entry name" value="PHAF1/BROMI"/>
</dbReference>
<reference evidence="3 4" key="1">
    <citation type="submission" date="2016-06" db="EMBL/GenBank/DDBJ databases">
        <title>Evolution of pathogenesis and genome organization in the Tremellales.</title>
        <authorList>
            <person name="Cuomo C."/>
            <person name="Litvintseva A."/>
            <person name="Heitman J."/>
            <person name="Chen Y."/>
            <person name="Sun S."/>
            <person name="Springer D."/>
            <person name="Dromer F."/>
            <person name="Young S."/>
            <person name="Zeng Q."/>
            <person name="Chapman S."/>
            <person name="Gujja S."/>
            <person name="Saif S."/>
            <person name="Birren B."/>
        </authorList>
    </citation>
    <scope>NUCLEOTIDE SEQUENCE [LARGE SCALE GENOMIC DNA]</scope>
    <source>
        <strain evidence="3 4">CBS 7118</strain>
    </source>
</reference>
<dbReference type="GO" id="GO:0005802">
    <property type="term" value="C:trans-Golgi network"/>
    <property type="evidence" value="ECO:0007669"/>
    <property type="project" value="TreeGrafter"/>
</dbReference>
<evidence type="ECO:0000256" key="2">
    <source>
        <dbReference type="SAM" id="MobiDB-lite"/>
    </source>
</evidence>
<name>A0A1E3J0S5_9TREE</name>
<gene>
    <name evidence="3" type="ORF">L198_05111</name>
</gene>
<organism evidence="3 4">
    <name type="scientific">Cryptococcus wingfieldii CBS 7118</name>
    <dbReference type="NCBI Taxonomy" id="1295528"/>
    <lineage>
        <taxon>Eukaryota</taxon>
        <taxon>Fungi</taxon>
        <taxon>Dikarya</taxon>
        <taxon>Basidiomycota</taxon>
        <taxon>Agaricomycotina</taxon>
        <taxon>Tremellomycetes</taxon>
        <taxon>Tremellales</taxon>
        <taxon>Cryptococcaceae</taxon>
        <taxon>Cryptococcus</taxon>
    </lineage>
</organism>
<comment type="similarity">
    <text evidence="1">Belongs to the PHAF1 family.</text>
</comment>
<dbReference type="PANTHER" id="PTHR13465:SF2">
    <property type="entry name" value="PHAGOSOME ASSEMBLY FACTOR 1"/>
    <property type="match status" value="1"/>
</dbReference>
<proteinExistence type="inferred from homology"/>
<feature type="compositionally biased region" description="Polar residues" evidence="2">
    <location>
        <begin position="282"/>
        <end position="296"/>
    </location>
</feature>
<dbReference type="GO" id="GO:0043001">
    <property type="term" value="P:Golgi to plasma membrane protein transport"/>
    <property type="evidence" value="ECO:0007669"/>
    <property type="project" value="TreeGrafter"/>
</dbReference>
<protein>
    <submittedName>
        <fullName evidence="3">Uncharacterized protein</fullName>
    </submittedName>
</protein>
<dbReference type="Proteomes" id="UP000094819">
    <property type="component" value="Unassembled WGS sequence"/>
</dbReference>
<evidence type="ECO:0000313" key="3">
    <source>
        <dbReference type="EMBL" id="ODN94255.1"/>
    </source>
</evidence>
<feature type="region of interest" description="Disordered" evidence="2">
    <location>
        <begin position="282"/>
        <end position="339"/>
    </location>
</feature>
<dbReference type="AlphaFoldDB" id="A0A1E3J0S5"/>
<comment type="caution">
    <text evidence="3">The sequence shown here is derived from an EMBL/GenBank/DDBJ whole genome shotgun (WGS) entry which is preliminary data.</text>
</comment>
<sequence>MIAQYDIVPGDRVGIFQLGDSLWYVLDLLRTHKNEYPKIDLSWDFENPHKSAIIIHLPSLTLYFPAPLQRLTLISFPSLSASTLTLTYETQVLASPGQPLTRAKVGRILGPTLVNEGKDLVFPGVKFEMSATSTSGSGRDDVADKLEVSAKDVESTLPGQLVSCVIEPKKGIVLHFSGIDPLEIWIGKTTAQDLLLDLGPPLRKFWKEDDRLEKMWGGESEQGGCAKGFWNYFQHGLDFLISPDYVVTKILCYSNIPGTPLFQRYSHCPWVLSAPSGDLDQTSPLRSFTSQLSPKRSQYDDVQSEEEGVKDEESVSGDSGRVAGKAHADHSPKRAGKPPAMALDRAVEGGLEGVINVGESRLVGFEGLIIEEDQASGGICSVLVWKDE</sequence>
<dbReference type="PANTHER" id="PTHR13465">
    <property type="entry name" value="UPF0183 PROTEIN"/>
    <property type="match status" value="1"/>
</dbReference>
<keyword evidence="4" id="KW-1185">Reference proteome</keyword>
<dbReference type="GeneID" id="30194324"/>
<dbReference type="EMBL" id="AWGH01000015">
    <property type="protein sequence ID" value="ODN94255.1"/>
    <property type="molecule type" value="Genomic_DNA"/>
</dbReference>
<dbReference type="RefSeq" id="XP_019030786.1">
    <property type="nucleotide sequence ID" value="XM_019177205.1"/>
</dbReference>
<accession>A0A1E3J0S5</accession>